<keyword evidence="1" id="KW-1133">Transmembrane helix</keyword>
<keyword evidence="1" id="KW-0472">Membrane</keyword>
<sequence>MISDRRDVALVCIFGYQGPGASVVFSYRFHTVSFQQYFRQQVTGGGPSTILFVSILICILCSLLGYSLAASNSLAEKVIPKIGMVKQHRFLIPHNFPVSFFFFGFGYGYCIGLLLLESLAKNFPGTISRGYLLCLLLNRARLTPTRLFAMIFFLTLAKRRLLPKLCDATIFCTEVFVLHLHMAYEFGRSLPPPGKYVTMIDLFCNEVHTSYSRGGKESRISLH</sequence>
<evidence type="ECO:0000313" key="3">
    <source>
        <dbReference type="Proteomes" id="UP001285441"/>
    </source>
</evidence>
<protein>
    <submittedName>
        <fullName evidence="2">Uncharacterized protein</fullName>
    </submittedName>
</protein>
<feature type="transmembrane region" description="Helical" evidence="1">
    <location>
        <begin position="96"/>
        <end position="116"/>
    </location>
</feature>
<accession>A0AAE0N4Q8</accession>
<name>A0AAE0N4Q8_9PEZI</name>
<evidence type="ECO:0000313" key="2">
    <source>
        <dbReference type="EMBL" id="KAK3370123.1"/>
    </source>
</evidence>
<dbReference type="EMBL" id="JAULSW010000009">
    <property type="protein sequence ID" value="KAK3370123.1"/>
    <property type="molecule type" value="Genomic_DNA"/>
</dbReference>
<gene>
    <name evidence="2" type="ORF">B0H63DRAFT_308015</name>
</gene>
<proteinExistence type="predicted"/>
<dbReference type="Proteomes" id="UP001285441">
    <property type="component" value="Unassembled WGS sequence"/>
</dbReference>
<dbReference type="AlphaFoldDB" id="A0AAE0N4Q8"/>
<feature type="transmembrane region" description="Helical" evidence="1">
    <location>
        <begin position="50"/>
        <end position="75"/>
    </location>
</feature>
<keyword evidence="3" id="KW-1185">Reference proteome</keyword>
<reference evidence="2" key="1">
    <citation type="journal article" date="2023" name="Mol. Phylogenet. Evol.">
        <title>Genome-scale phylogeny and comparative genomics of the fungal order Sordariales.</title>
        <authorList>
            <person name="Hensen N."/>
            <person name="Bonometti L."/>
            <person name="Westerberg I."/>
            <person name="Brannstrom I.O."/>
            <person name="Guillou S."/>
            <person name="Cros-Aarteil S."/>
            <person name="Calhoun S."/>
            <person name="Haridas S."/>
            <person name="Kuo A."/>
            <person name="Mondo S."/>
            <person name="Pangilinan J."/>
            <person name="Riley R."/>
            <person name="LaButti K."/>
            <person name="Andreopoulos B."/>
            <person name="Lipzen A."/>
            <person name="Chen C."/>
            <person name="Yan M."/>
            <person name="Daum C."/>
            <person name="Ng V."/>
            <person name="Clum A."/>
            <person name="Steindorff A."/>
            <person name="Ohm R.A."/>
            <person name="Martin F."/>
            <person name="Silar P."/>
            <person name="Natvig D.O."/>
            <person name="Lalanne C."/>
            <person name="Gautier V."/>
            <person name="Ament-Velasquez S.L."/>
            <person name="Kruys A."/>
            <person name="Hutchinson M.I."/>
            <person name="Powell A.J."/>
            <person name="Barry K."/>
            <person name="Miller A.N."/>
            <person name="Grigoriev I.V."/>
            <person name="Debuchy R."/>
            <person name="Gladieux P."/>
            <person name="Hiltunen Thoren M."/>
            <person name="Johannesson H."/>
        </authorList>
    </citation>
    <scope>NUCLEOTIDE SEQUENCE</scope>
    <source>
        <strain evidence="2">CBS 232.78</strain>
    </source>
</reference>
<evidence type="ECO:0000256" key="1">
    <source>
        <dbReference type="SAM" id="Phobius"/>
    </source>
</evidence>
<organism evidence="2 3">
    <name type="scientific">Podospora didyma</name>
    <dbReference type="NCBI Taxonomy" id="330526"/>
    <lineage>
        <taxon>Eukaryota</taxon>
        <taxon>Fungi</taxon>
        <taxon>Dikarya</taxon>
        <taxon>Ascomycota</taxon>
        <taxon>Pezizomycotina</taxon>
        <taxon>Sordariomycetes</taxon>
        <taxon>Sordariomycetidae</taxon>
        <taxon>Sordariales</taxon>
        <taxon>Podosporaceae</taxon>
        <taxon>Podospora</taxon>
    </lineage>
</organism>
<keyword evidence="1" id="KW-0812">Transmembrane</keyword>
<comment type="caution">
    <text evidence="2">The sequence shown here is derived from an EMBL/GenBank/DDBJ whole genome shotgun (WGS) entry which is preliminary data.</text>
</comment>
<reference evidence="2" key="2">
    <citation type="submission" date="2023-06" db="EMBL/GenBank/DDBJ databases">
        <authorList>
            <consortium name="Lawrence Berkeley National Laboratory"/>
            <person name="Haridas S."/>
            <person name="Hensen N."/>
            <person name="Bonometti L."/>
            <person name="Westerberg I."/>
            <person name="Brannstrom I.O."/>
            <person name="Guillou S."/>
            <person name="Cros-Aarteil S."/>
            <person name="Calhoun S."/>
            <person name="Kuo A."/>
            <person name="Mondo S."/>
            <person name="Pangilinan J."/>
            <person name="Riley R."/>
            <person name="LaButti K."/>
            <person name="Andreopoulos B."/>
            <person name="Lipzen A."/>
            <person name="Chen C."/>
            <person name="Yanf M."/>
            <person name="Daum C."/>
            <person name="Ng V."/>
            <person name="Clum A."/>
            <person name="Steindorff A."/>
            <person name="Ohm R."/>
            <person name="Martin F."/>
            <person name="Silar P."/>
            <person name="Natvig D."/>
            <person name="Lalanne C."/>
            <person name="Gautier V."/>
            <person name="Ament-velasquez S.L."/>
            <person name="Kruys A."/>
            <person name="Hutchinson M.I."/>
            <person name="Powell A.J."/>
            <person name="Barry K."/>
            <person name="Miller A.N."/>
            <person name="Grigoriev I.V."/>
            <person name="Debuchy R."/>
            <person name="Gladieux P."/>
            <person name="Thoren M.H."/>
            <person name="Johannesson H."/>
        </authorList>
    </citation>
    <scope>NUCLEOTIDE SEQUENCE</scope>
    <source>
        <strain evidence="2">CBS 232.78</strain>
    </source>
</reference>